<dbReference type="EMBL" id="CAESAO010000012">
    <property type="protein sequence ID" value="CAB4337040.1"/>
    <property type="molecule type" value="Genomic_DNA"/>
</dbReference>
<sequence>MTDEAATPDQPEEPAAAAAPAAAPTGDPVQPSEDEMRAAYEAELKSLRVEDLVAQTVVSLLNLGARKAGLLPGSEDETDPVQVGIAIEGIRRLLPLIEPALGENAASIKDALAQLQVAFTKLTGDQGVAPAGQGAPEGAAGTPEGAADGGQEPPAKPASGLWTPGP</sequence>
<organism evidence="2">
    <name type="scientific">freshwater metagenome</name>
    <dbReference type="NCBI Taxonomy" id="449393"/>
    <lineage>
        <taxon>unclassified sequences</taxon>
        <taxon>metagenomes</taxon>
        <taxon>ecological metagenomes</taxon>
    </lineage>
</organism>
<evidence type="ECO:0000313" key="2">
    <source>
        <dbReference type="EMBL" id="CAB4337040.1"/>
    </source>
</evidence>
<name>A0A6J5Z9A0_9ZZZZ</name>
<reference evidence="2" key="1">
    <citation type="submission" date="2020-05" db="EMBL/GenBank/DDBJ databases">
        <authorList>
            <person name="Chiriac C."/>
            <person name="Salcher M."/>
            <person name="Ghai R."/>
            <person name="Kavagutti S V."/>
        </authorList>
    </citation>
    <scope>NUCLEOTIDE SEQUENCE</scope>
</reference>
<proteinExistence type="predicted"/>
<evidence type="ECO:0000256" key="1">
    <source>
        <dbReference type="SAM" id="MobiDB-lite"/>
    </source>
</evidence>
<feature type="region of interest" description="Disordered" evidence="1">
    <location>
        <begin position="125"/>
        <end position="166"/>
    </location>
</feature>
<dbReference type="AlphaFoldDB" id="A0A6J5Z9A0"/>
<gene>
    <name evidence="2" type="ORF">UFOPK3522_00266</name>
</gene>
<feature type="region of interest" description="Disordered" evidence="1">
    <location>
        <begin position="1"/>
        <end position="35"/>
    </location>
</feature>
<accession>A0A6J5Z9A0</accession>
<feature type="compositionally biased region" description="Low complexity" evidence="1">
    <location>
        <begin position="125"/>
        <end position="150"/>
    </location>
</feature>
<protein>
    <submittedName>
        <fullName evidence="2">Unannotated protein</fullName>
    </submittedName>
</protein>
<feature type="compositionally biased region" description="Low complexity" evidence="1">
    <location>
        <begin position="1"/>
        <end position="28"/>
    </location>
</feature>